<dbReference type="Pfam" id="PF18113">
    <property type="entry name" value="Rbx_binding"/>
    <property type="match status" value="1"/>
</dbReference>
<dbReference type="SUPFAM" id="SSF57802">
    <property type="entry name" value="Rubredoxin-like"/>
    <property type="match status" value="1"/>
</dbReference>
<keyword evidence="10" id="KW-0274">FAD</keyword>
<dbReference type="InterPro" id="IPR024934">
    <property type="entry name" value="Rubredoxin-like_dom"/>
</dbReference>
<keyword evidence="14" id="KW-0520">NAD</keyword>
<keyword evidence="18" id="KW-1185">Reference proteome</keyword>
<dbReference type="Gene3D" id="2.20.28.10">
    <property type="match status" value="1"/>
</dbReference>
<evidence type="ECO:0000256" key="8">
    <source>
        <dbReference type="ARBA" id="ARBA00022630"/>
    </source>
</evidence>
<feature type="domain" description="Rubredoxin-like" evidence="16">
    <location>
        <begin position="354"/>
        <end position="405"/>
    </location>
</feature>
<evidence type="ECO:0000256" key="10">
    <source>
        <dbReference type="ARBA" id="ARBA00022827"/>
    </source>
</evidence>
<dbReference type="PRINTS" id="PR00163">
    <property type="entry name" value="RUBREDOXIN"/>
</dbReference>
<evidence type="ECO:0000256" key="15">
    <source>
        <dbReference type="SAM" id="Phobius"/>
    </source>
</evidence>
<keyword evidence="6" id="KW-0813">Transport</keyword>
<dbReference type="InterPro" id="IPR018527">
    <property type="entry name" value="Rubredoxin_Fe_BS"/>
</dbReference>
<evidence type="ECO:0000256" key="1">
    <source>
        <dbReference type="ARBA" id="ARBA00001965"/>
    </source>
</evidence>
<dbReference type="CDD" id="cd00730">
    <property type="entry name" value="rubredoxin"/>
    <property type="match status" value="1"/>
</dbReference>
<evidence type="ECO:0000259" key="16">
    <source>
        <dbReference type="PROSITE" id="PS50903"/>
    </source>
</evidence>
<dbReference type="RefSeq" id="WP_317831773.1">
    <property type="nucleotide sequence ID" value="NZ_CP136920.1"/>
</dbReference>
<dbReference type="Proteomes" id="UP001304300">
    <property type="component" value="Chromosome"/>
</dbReference>
<keyword evidence="15" id="KW-1133">Transmembrane helix</keyword>
<protein>
    <submittedName>
        <fullName evidence="17">FAD-dependent oxidoreductase</fullName>
    </submittedName>
</protein>
<comment type="similarity">
    <text evidence="5">Belongs to the FAD-dependent oxidoreductase family.</text>
</comment>
<evidence type="ECO:0000256" key="5">
    <source>
        <dbReference type="ARBA" id="ARBA00006442"/>
    </source>
</evidence>
<dbReference type="AlphaFoldDB" id="A0AAQ3QRY5"/>
<evidence type="ECO:0000256" key="2">
    <source>
        <dbReference type="ARBA" id="ARBA00001974"/>
    </source>
</evidence>
<dbReference type="InterPro" id="IPR050260">
    <property type="entry name" value="FAD-bd_OxRdtase"/>
</dbReference>
<evidence type="ECO:0000256" key="14">
    <source>
        <dbReference type="ARBA" id="ARBA00023027"/>
    </source>
</evidence>
<evidence type="ECO:0000256" key="7">
    <source>
        <dbReference type="ARBA" id="ARBA00022490"/>
    </source>
</evidence>
<reference evidence="17 18" key="1">
    <citation type="submission" date="2023-10" db="EMBL/GenBank/DDBJ databases">
        <title>Rubellicoccus peritrichatus gen. nov., sp. nov., isolated from an algae of coral reef tank.</title>
        <authorList>
            <person name="Luo J."/>
        </authorList>
    </citation>
    <scope>NUCLEOTIDE SEQUENCE [LARGE SCALE GENOMIC DNA]</scope>
    <source>
        <strain evidence="17 18">CR14</strain>
    </source>
</reference>
<evidence type="ECO:0000256" key="9">
    <source>
        <dbReference type="ARBA" id="ARBA00022723"/>
    </source>
</evidence>
<keyword evidence="9" id="KW-0479">Metal-binding</keyword>
<keyword evidence="13" id="KW-0408">Iron</keyword>
<dbReference type="InterPro" id="IPR023753">
    <property type="entry name" value="FAD/NAD-binding_dom"/>
</dbReference>
<keyword evidence="15" id="KW-0472">Membrane</keyword>
<comment type="similarity">
    <text evidence="4">Belongs to the rubredoxin family.</text>
</comment>
<keyword evidence="15" id="KW-0812">Transmembrane</keyword>
<dbReference type="InterPro" id="IPR005804">
    <property type="entry name" value="FA_desaturase_dom"/>
</dbReference>
<dbReference type="InterPro" id="IPR041364">
    <property type="entry name" value="Rbx-bd"/>
</dbReference>
<comment type="cofactor">
    <cofactor evidence="1">
        <name>Fe(3+)</name>
        <dbReference type="ChEBI" id="CHEBI:29034"/>
    </cofactor>
</comment>
<dbReference type="GO" id="GO:0006629">
    <property type="term" value="P:lipid metabolic process"/>
    <property type="evidence" value="ECO:0007669"/>
    <property type="project" value="InterPro"/>
</dbReference>
<dbReference type="GO" id="GO:0005506">
    <property type="term" value="F:iron ion binding"/>
    <property type="evidence" value="ECO:0007669"/>
    <property type="project" value="InterPro"/>
</dbReference>
<dbReference type="PROSITE" id="PS50903">
    <property type="entry name" value="RUBREDOXIN_LIKE"/>
    <property type="match status" value="1"/>
</dbReference>
<dbReference type="FunFam" id="2.20.28.10:FF:000001">
    <property type="entry name" value="Rubredoxin"/>
    <property type="match status" value="1"/>
</dbReference>
<feature type="transmembrane region" description="Helical" evidence="15">
    <location>
        <begin position="31"/>
        <end position="52"/>
    </location>
</feature>
<comment type="cofactor">
    <cofactor evidence="2">
        <name>FAD</name>
        <dbReference type="ChEBI" id="CHEBI:57692"/>
    </cofactor>
</comment>
<dbReference type="PROSITE" id="PS00202">
    <property type="entry name" value="RUBREDOXIN"/>
    <property type="match status" value="1"/>
</dbReference>
<dbReference type="SUPFAM" id="SSF51905">
    <property type="entry name" value="FAD/NAD(P)-binding domain"/>
    <property type="match status" value="2"/>
</dbReference>
<evidence type="ECO:0000256" key="6">
    <source>
        <dbReference type="ARBA" id="ARBA00022448"/>
    </source>
</evidence>
<dbReference type="Pfam" id="PF00301">
    <property type="entry name" value="Rubredoxin"/>
    <property type="match status" value="1"/>
</dbReference>
<dbReference type="Pfam" id="PF00487">
    <property type="entry name" value="FA_desaturase"/>
    <property type="match status" value="1"/>
</dbReference>
<evidence type="ECO:0000313" key="17">
    <source>
        <dbReference type="EMBL" id="WOO39766.1"/>
    </source>
</evidence>
<dbReference type="Gene3D" id="3.50.50.60">
    <property type="entry name" value="FAD/NAD(P)-binding domain"/>
    <property type="match status" value="2"/>
</dbReference>
<dbReference type="GO" id="GO:0005737">
    <property type="term" value="C:cytoplasm"/>
    <property type="evidence" value="ECO:0007669"/>
    <property type="project" value="UniProtKB-SubCell"/>
</dbReference>
<accession>A0AAQ3QRY5</accession>
<evidence type="ECO:0000256" key="13">
    <source>
        <dbReference type="ARBA" id="ARBA00023004"/>
    </source>
</evidence>
<dbReference type="Gene3D" id="3.30.390.120">
    <property type="match status" value="1"/>
</dbReference>
<keyword evidence="8" id="KW-0285">Flavoprotein</keyword>
<comment type="subcellular location">
    <subcellularLocation>
        <location evidence="3">Cytoplasm</location>
    </subcellularLocation>
</comment>
<dbReference type="EMBL" id="CP136920">
    <property type="protein sequence ID" value="WOO39766.1"/>
    <property type="molecule type" value="Genomic_DNA"/>
</dbReference>
<dbReference type="GO" id="GO:0016491">
    <property type="term" value="F:oxidoreductase activity"/>
    <property type="evidence" value="ECO:0007669"/>
    <property type="project" value="UniProtKB-KW"/>
</dbReference>
<proteinExistence type="inferred from homology"/>
<dbReference type="PANTHER" id="PTHR43429:SF3">
    <property type="entry name" value="NITRITE REDUCTASE [NAD(P)H]"/>
    <property type="match status" value="1"/>
</dbReference>
<evidence type="ECO:0000256" key="3">
    <source>
        <dbReference type="ARBA" id="ARBA00004496"/>
    </source>
</evidence>
<dbReference type="PRINTS" id="PR00411">
    <property type="entry name" value="PNDRDTASEI"/>
</dbReference>
<dbReference type="Pfam" id="PF07992">
    <property type="entry name" value="Pyr_redox_2"/>
    <property type="match status" value="1"/>
</dbReference>
<evidence type="ECO:0000256" key="11">
    <source>
        <dbReference type="ARBA" id="ARBA00022982"/>
    </source>
</evidence>
<evidence type="ECO:0000256" key="12">
    <source>
        <dbReference type="ARBA" id="ARBA00023002"/>
    </source>
</evidence>
<feature type="transmembrane region" description="Helical" evidence="15">
    <location>
        <begin position="188"/>
        <end position="208"/>
    </location>
</feature>
<evidence type="ECO:0000256" key="4">
    <source>
        <dbReference type="ARBA" id="ARBA00005337"/>
    </source>
</evidence>
<keyword evidence="11" id="KW-0249">Electron transport</keyword>
<dbReference type="InterPro" id="IPR024935">
    <property type="entry name" value="Rubredoxin_dom"/>
</dbReference>
<organism evidence="17 18">
    <name type="scientific">Rubellicoccus peritrichatus</name>
    <dbReference type="NCBI Taxonomy" id="3080537"/>
    <lineage>
        <taxon>Bacteria</taxon>
        <taxon>Pseudomonadati</taxon>
        <taxon>Verrucomicrobiota</taxon>
        <taxon>Opitutia</taxon>
        <taxon>Puniceicoccales</taxon>
        <taxon>Cerasicoccaceae</taxon>
        <taxon>Rubellicoccus</taxon>
    </lineage>
</organism>
<name>A0AAQ3QRY5_9BACT</name>
<evidence type="ECO:0000313" key="18">
    <source>
        <dbReference type="Proteomes" id="UP001304300"/>
    </source>
</evidence>
<dbReference type="PANTHER" id="PTHR43429">
    <property type="entry name" value="PYRIDINE NUCLEOTIDE-DISULFIDE OXIDOREDUCTASE DOMAIN-CONTAINING"/>
    <property type="match status" value="1"/>
</dbReference>
<dbReference type="KEGG" id="puo:RZN69_14170"/>
<dbReference type="InterPro" id="IPR036188">
    <property type="entry name" value="FAD/NAD-bd_sf"/>
</dbReference>
<sequence length="813" mass="91345">MDRPTRRIDWYRTKVKPELMRELSESSDLKGLFQAGGHLGLVAMSGGLAVFVSLNYAWFWLIPVLFVHGTFCSNMNAGVHELIHERVFKTPWMNRAALSIISFMTWWNHRFFLLSHNEHHKYTLHQPDDLEVTLPQHLTFPQIVESFIIDYKTPFRKFRDHARLAMGRTKGSWEEHVIRREDKKTQQWVFNWSRIMLAGHGAVLFYSIYSGLWILPIVVSLGRFYAGGLALLVGATQHIGLVDKVNDFRVCCRTIQLNRFFAFLYWNMNYHIEHHMYPVVPCYNLPRLHEAIKHELPRTPKGLFETWVQIAYILNRQKYEPDYQYRAPLPTDPVESSVDQAPVVEEMEKEVVIAKVWECALCGFIYDEEAGLPEEGIEPGTRWDDIADDWICPVCGVSKAQFKMIEISREVAAKKQANPIDAYGDPIIIVGSGIAGYNLAREIRKHDDSVRLMMITRDGGESYYKPMLSNALTTGKHVDDLVLAEHAKMANQLKLEIFTHTNVTEIDSENKTIKTSGGDYKYHKLVLALGADQISLPIQGNEAHQILTVNDLDDFRKFTQALPKAGKVAVIGAGLIGCEFANDLASSGYSVDVMDIADRPLAQLLPEGLSKNLEFILAQIGVSWQMGCSVSSINKGTERPYVCQLSDGRELEADLVLSAVGLRPRIELAKQAGLHTNKGIVVDESLATSDPSIYALGDCIEMNGELLPYVMPIMHETKALARTLTGDAAKVEYPVMPVTVKTASCHVTIIPPKRGAEGEWRYPQGEDGYIAEFYEAGEKLTGVALIGDASSKAESYVARLSENTSQPEPLVSV</sequence>
<keyword evidence="7" id="KW-0963">Cytoplasm</keyword>
<dbReference type="PRINTS" id="PR00368">
    <property type="entry name" value="FADPNR"/>
</dbReference>
<keyword evidence="12" id="KW-0560">Oxidoreductase</keyword>
<gene>
    <name evidence="17" type="ORF">RZN69_14170</name>
</gene>